<protein>
    <recommendedName>
        <fullName evidence="2">BTB domain-containing protein</fullName>
    </recommendedName>
</protein>
<reference evidence="3 4" key="1">
    <citation type="submission" date="2022-05" db="EMBL/GenBank/DDBJ databases">
        <authorList>
            <consortium name="Genoscope - CEA"/>
            <person name="William W."/>
        </authorList>
    </citation>
    <scope>NUCLEOTIDE SEQUENCE [LARGE SCALE GENOMIC DNA]</scope>
</reference>
<name>A0ABN8MSS0_9CNID</name>
<dbReference type="PROSITE" id="PS50097">
    <property type="entry name" value="BTB"/>
    <property type="match status" value="2"/>
</dbReference>
<proteinExistence type="predicted"/>
<feature type="non-terminal residue" evidence="3">
    <location>
        <position position="494"/>
    </location>
</feature>
<dbReference type="SUPFAM" id="SSF54695">
    <property type="entry name" value="POZ domain"/>
    <property type="match status" value="2"/>
</dbReference>
<dbReference type="InterPro" id="IPR011333">
    <property type="entry name" value="SKP1/BTB/POZ_sf"/>
</dbReference>
<feature type="region of interest" description="Disordered" evidence="1">
    <location>
        <begin position="24"/>
        <end position="44"/>
    </location>
</feature>
<evidence type="ECO:0000313" key="3">
    <source>
        <dbReference type="EMBL" id="CAH3034978.1"/>
    </source>
</evidence>
<organism evidence="3 4">
    <name type="scientific">Porites evermanni</name>
    <dbReference type="NCBI Taxonomy" id="104178"/>
    <lineage>
        <taxon>Eukaryota</taxon>
        <taxon>Metazoa</taxon>
        <taxon>Cnidaria</taxon>
        <taxon>Anthozoa</taxon>
        <taxon>Hexacorallia</taxon>
        <taxon>Scleractinia</taxon>
        <taxon>Fungiina</taxon>
        <taxon>Poritidae</taxon>
        <taxon>Porites</taxon>
    </lineage>
</organism>
<gene>
    <name evidence="3" type="ORF">PEVE_00039468</name>
</gene>
<feature type="domain" description="BTB" evidence="2">
    <location>
        <begin position="175"/>
        <end position="234"/>
    </location>
</feature>
<feature type="compositionally biased region" description="Basic and acidic residues" evidence="1">
    <location>
        <begin position="25"/>
        <end position="43"/>
    </location>
</feature>
<evidence type="ECO:0000259" key="2">
    <source>
        <dbReference type="PROSITE" id="PS50097"/>
    </source>
</evidence>
<dbReference type="Pfam" id="PF00651">
    <property type="entry name" value="BTB"/>
    <property type="match status" value="2"/>
</dbReference>
<dbReference type="Proteomes" id="UP001159427">
    <property type="component" value="Unassembled WGS sequence"/>
</dbReference>
<feature type="domain" description="BTB" evidence="2">
    <location>
        <begin position="353"/>
        <end position="412"/>
    </location>
</feature>
<dbReference type="InterPro" id="IPR000210">
    <property type="entry name" value="BTB/POZ_dom"/>
</dbReference>
<comment type="caution">
    <text evidence="3">The sequence shown here is derived from an EMBL/GenBank/DDBJ whole genome shotgun (WGS) entry which is preliminary data.</text>
</comment>
<accession>A0ABN8MSS0</accession>
<evidence type="ECO:0000256" key="1">
    <source>
        <dbReference type="SAM" id="MobiDB-lite"/>
    </source>
</evidence>
<dbReference type="Gene3D" id="3.30.710.10">
    <property type="entry name" value="Potassium Channel Kv1.1, Chain A"/>
    <property type="match status" value="2"/>
</dbReference>
<sequence length="494" mass="56766">MEGMIKRLQSQLNQAQRSLSYYQRRGTEGKPKRAEKMAREKSHVPTICPAASEDAKFPIPTGNGTSTEQSVSQKRVLPLTNKSNSIMVSWIEGRCNSAYSPVKSKTLFGWTDAVLRNFLKNVPISRKCYNPGPAIITNAFKLIFHGPLYTLTLPMAGVGGNYGESQDFTQPWKFSDVVLVVEDQKFHVHRAVLAVCSPVFEEMFTSEFQGNGEKEILISGKMAIEIMELLQIIYPSVEEKLTEENCHRLLRLADEYQMKAIVQRCENFIVKMMYKSKKDPLVELVFAQTYNLQKFKRVCINLATFLSLEELKNHNVYDQIHFENIKDIMEGMIGRIRSARADPWNFTQPWKFSDVVLVVEGQKLHVHRAVLAVCSPVFEEMFTSEFEGNGEKEIPIPGKMASEIMELLQIIYPSVEEKLTEENCHHLLRLADEYQIKAIVQKCENFIVKMMNLNGLRKEVLVELVFAQKYNLQKLKHESIKRAQWLTLEELKND</sequence>
<dbReference type="PANTHER" id="PTHR22744:SF17">
    <property type="entry name" value="BTB DOMAIN-CONTAINING PROTEIN"/>
    <property type="match status" value="1"/>
</dbReference>
<evidence type="ECO:0000313" key="4">
    <source>
        <dbReference type="Proteomes" id="UP001159427"/>
    </source>
</evidence>
<dbReference type="PANTHER" id="PTHR22744">
    <property type="entry name" value="HELIX LOOP HELIX PROTEIN 21-RELATED"/>
    <property type="match status" value="1"/>
</dbReference>
<dbReference type="EMBL" id="CALNXI010000697">
    <property type="protein sequence ID" value="CAH3034978.1"/>
    <property type="molecule type" value="Genomic_DNA"/>
</dbReference>
<keyword evidence="4" id="KW-1185">Reference proteome</keyword>
<dbReference type="SMART" id="SM00225">
    <property type="entry name" value="BTB"/>
    <property type="match status" value="2"/>
</dbReference>
<dbReference type="CDD" id="cd18186">
    <property type="entry name" value="BTB_POZ_ZBTB_KLHL-like"/>
    <property type="match status" value="2"/>
</dbReference>